<dbReference type="OrthoDB" id="206185at2157"/>
<evidence type="ECO:0000256" key="1">
    <source>
        <dbReference type="SAM" id="MobiDB-lite"/>
    </source>
</evidence>
<comment type="caution">
    <text evidence="2">The sequence shown here is derived from an EMBL/GenBank/DDBJ whole genome shotgun (WGS) entry which is preliminary data.</text>
</comment>
<feature type="compositionally biased region" description="Low complexity" evidence="1">
    <location>
        <begin position="23"/>
        <end position="35"/>
    </location>
</feature>
<proteinExistence type="predicted"/>
<keyword evidence="3" id="KW-1185">Reference proteome</keyword>
<feature type="compositionally biased region" description="Pro residues" evidence="1">
    <location>
        <begin position="1"/>
        <end position="12"/>
    </location>
</feature>
<name>M0MJL5_9EURY</name>
<feature type="compositionally biased region" description="Acidic residues" evidence="1">
    <location>
        <begin position="36"/>
        <end position="47"/>
    </location>
</feature>
<dbReference type="PATRIC" id="fig|1227454.3.peg.434"/>
<feature type="region of interest" description="Disordered" evidence="1">
    <location>
        <begin position="1"/>
        <end position="77"/>
    </location>
</feature>
<organism evidence="2 3">
    <name type="scientific">Halobiforma nitratireducens JCM 10879</name>
    <dbReference type="NCBI Taxonomy" id="1227454"/>
    <lineage>
        <taxon>Archaea</taxon>
        <taxon>Methanobacteriati</taxon>
        <taxon>Methanobacteriota</taxon>
        <taxon>Stenosarchaea group</taxon>
        <taxon>Halobacteria</taxon>
        <taxon>Halobacteriales</taxon>
        <taxon>Natrialbaceae</taxon>
        <taxon>Halobiforma</taxon>
    </lineage>
</organism>
<dbReference type="EMBL" id="AOMA01000017">
    <property type="protein sequence ID" value="EMA45538.1"/>
    <property type="molecule type" value="Genomic_DNA"/>
</dbReference>
<evidence type="ECO:0000313" key="3">
    <source>
        <dbReference type="Proteomes" id="UP000011607"/>
    </source>
</evidence>
<feature type="compositionally biased region" description="Low complexity" evidence="1">
    <location>
        <begin position="64"/>
        <end position="73"/>
    </location>
</feature>
<evidence type="ECO:0000313" key="2">
    <source>
        <dbReference type="EMBL" id="EMA45538.1"/>
    </source>
</evidence>
<sequence>MTERPPSPPSPDLPSGIESNATGSESESESGSGSESESEPDTDDETASDGPRARPDHDSDSDSESASASAPDPIVLTTPQLATAIESWLGHSPDDDLLESLLLALDRRDLLECEGLTRDGEYRWNLTDTPEQIGDAIAEVVIDVLR</sequence>
<dbReference type="Proteomes" id="UP000011607">
    <property type="component" value="Unassembled WGS sequence"/>
</dbReference>
<dbReference type="AlphaFoldDB" id="M0MJL5"/>
<dbReference type="eggNOG" id="arCOG11851">
    <property type="taxonomic scope" value="Archaea"/>
</dbReference>
<protein>
    <submittedName>
        <fullName evidence="2">Uncharacterized protein</fullName>
    </submittedName>
</protein>
<gene>
    <name evidence="2" type="ORF">C446_02175</name>
</gene>
<accession>M0MJL5</accession>
<feature type="compositionally biased region" description="Basic and acidic residues" evidence="1">
    <location>
        <begin position="51"/>
        <end position="60"/>
    </location>
</feature>
<reference evidence="2 3" key="1">
    <citation type="journal article" date="2014" name="PLoS Genet.">
        <title>Phylogenetically driven sequencing of extremely halophilic archaea reveals strategies for static and dynamic osmo-response.</title>
        <authorList>
            <person name="Becker E.A."/>
            <person name="Seitzer P.M."/>
            <person name="Tritt A."/>
            <person name="Larsen D."/>
            <person name="Krusor M."/>
            <person name="Yao A.I."/>
            <person name="Wu D."/>
            <person name="Madern D."/>
            <person name="Eisen J.A."/>
            <person name="Darling A.E."/>
            <person name="Facciotti M.T."/>
        </authorList>
    </citation>
    <scope>NUCLEOTIDE SEQUENCE [LARGE SCALE GENOMIC DNA]</scope>
    <source>
        <strain evidence="2 3">JCM 10879</strain>
    </source>
</reference>
<dbReference type="RefSeq" id="WP_006671407.1">
    <property type="nucleotide sequence ID" value="NZ_AOMA01000017.1"/>
</dbReference>